<dbReference type="KEGG" id="mrob:HH214_18150"/>
<reference evidence="1 2" key="1">
    <citation type="submission" date="2020-04" db="EMBL/GenBank/DDBJ databases">
        <title>Genome sequencing of novel species.</title>
        <authorList>
            <person name="Heo J."/>
            <person name="Kim S.-J."/>
            <person name="Kim J.-S."/>
            <person name="Hong S.-B."/>
            <person name="Kwon S.-W."/>
        </authorList>
    </citation>
    <scope>NUCLEOTIDE SEQUENCE [LARGE SCALE GENOMIC DNA]</scope>
    <source>
        <strain evidence="1 2">F39-2</strain>
    </source>
</reference>
<dbReference type="AlphaFoldDB" id="A0A7L5E5S2"/>
<dbReference type="RefSeq" id="WP_169610033.1">
    <property type="nucleotide sequence ID" value="NZ_CP051682.1"/>
</dbReference>
<name>A0A7L5E5S2_9SPHI</name>
<proteinExistence type="predicted"/>
<gene>
    <name evidence="1" type="ORF">HH214_18150</name>
</gene>
<evidence type="ECO:0000313" key="2">
    <source>
        <dbReference type="Proteomes" id="UP000503278"/>
    </source>
</evidence>
<dbReference type="EMBL" id="CP051682">
    <property type="protein sequence ID" value="QJD97659.1"/>
    <property type="molecule type" value="Genomic_DNA"/>
</dbReference>
<sequence>MTDWEPISLHELLDKIQKTEIDLKDELWNFWQLIKVYPTKWIEKEYGGKGGGFWIVAICGTKVIWYNDIEEGFNISEYKTFGEIKQYVSNQDKLSWPVIQLFNLVKFSSNDTSQAEP</sequence>
<keyword evidence="2" id="KW-1185">Reference proteome</keyword>
<accession>A0A7L5E5S2</accession>
<protein>
    <submittedName>
        <fullName evidence="1">Uncharacterized protein</fullName>
    </submittedName>
</protein>
<organism evidence="1 2">
    <name type="scientific">Mucilaginibacter robiniae</name>
    <dbReference type="NCBI Taxonomy" id="2728022"/>
    <lineage>
        <taxon>Bacteria</taxon>
        <taxon>Pseudomonadati</taxon>
        <taxon>Bacteroidota</taxon>
        <taxon>Sphingobacteriia</taxon>
        <taxon>Sphingobacteriales</taxon>
        <taxon>Sphingobacteriaceae</taxon>
        <taxon>Mucilaginibacter</taxon>
    </lineage>
</organism>
<dbReference type="Proteomes" id="UP000503278">
    <property type="component" value="Chromosome"/>
</dbReference>
<evidence type="ECO:0000313" key="1">
    <source>
        <dbReference type="EMBL" id="QJD97659.1"/>
    </source>
</evidence>